<keyword evidence="2" id="KW-1185">Reference proteome</keyword>
<gene>
    <name evidence="1" type="ORF">pv_8</name>
</gene>
<reference evidence="1 2" key="1">
    <citation type="journal article" date="2014" name="Proc. Natl. Acad. Sci. U.S.A.">
        <title>Thirty-thousand-year-old distant relative of giant icosahedral DNA viruses with a pandoravirus morphology.</title>
        <authorList>
            <person name="Legendre M."/>
            <person name="Bartoli J."/>
            <person name="Shmakova L."/>
            <person name="Jeudy S."/>
            <person name="Labadie K."/>
            <person name="Adrait A."/>
            <person name="Lescot M."/>
            <person name="Poirot O."/>
            <person name="Bertaux L."/>
            <person name="Bruley C."/>
            <person name="Coute Y."/>
            <person name="Rivkina E."/>
            <person name="Abergel C."/>
            <person name="Claverie J.M."/>
        </authorList>
    </citation>
    <scope>NUCLEOTIDE SEQUENCE [LARGE SCALE GENOMIC DNA]</scope>
    <source>
        <strain evidence="1">P1084-T</strain>
    </source>
</reference>
<dbReference type="Proteomes" id="UP000202176">
    <property type="component" value="Segment"/>
</dbReference>
<evidence type="ECO:0000313" key="2">
    <source>
        <dbReference type="Proteomes" id="UP000202176"/>
    </source>
</evidence>
<accession>W5S9X9</accession>
<proteinExistence type="predicted"/>
<evidence type="ECO:0000313" key="1">
    <source>
        <dbReference type="EMBL" id="AHH01575.1"/>
    </source>
</evidence>
<sequence length="97" mass="10951">MSITSFSDLYEQLANSNTHIDLNKQIWSVIGRLGNEHSEMIYFLILHDFINNGGDTSKVLPYSSKTLTGGKGVLFTLDKLPERTQKIIVRYLSLISC</sequence>
<dbReference type="GeneID" id="18266036"/>
<dbReference type="KEGG" id="vg:18266036"/>
<organism evidence="1 2">
    <name type="scientific">Pithovirus sibericum</name>
    <dbReference type="NCBI Taxonomy" id="1450746"/>
    <lineage>
        <taxon>Viruses</taxon>
        <taxon>Pithoviruses</taxon>
        <taxon>Orthopithovirinae</taxon>
        <taxon>Alphapithovirus</taxon>
        <taxon>Alphapithovirus sibericum</taxon>
    </lineage>
</organism>
<dbReference type="EMBL" id="KF740664">
    <property type="protein sequence ID" value="AHH01575.1"/>
    <property type="molecule type" value="Genomic_DNA"/>
</dbReference>
<name>W5S9X9_9VIRU</name>
<protein>
    <submittedName>
        <fullName evidence="1">Uncharacterized protein</fullName>
    </submittedName>
</protein>
<dbReference type="RefSeq" id="YP_009000910.1">
    <property type="nucleotide sequence ID" value="NC_023423.1"/>
</dbReference>